<keyword evidence="1" id="KW-0732">Signal</keyword>
<evidence type="ECO:0000313" key="3">
    <source>
        <dbReference type="Proteomes" id="UP000199634"/>
    </source>
</evidence>
<dbReference type="Pfam" id="PF12099">
    <property type="entry name" value="DUF3575"/>
    <property type="match status" value="1"/>
</dbReference>
<organism evidence="2 3">
    <name type="scientific">Paenimyroides marinum</name>
    <dbReference type="NCBI Taxonomy" id="1159016"/>
    <lineage>
        <taxon>Bacteria</taxon>
        <taxon>Pseudomonadati</taxon>
        <taxon>Bacteroidota</taxon>
        <taxon>Flavobacteriia</taxon>
        <taxon>Flavobacteriales</taxon>
        <taxon>Flavobacteriaceae</taxon>
        <taxon>Paenimyroides</taxon>
    </lineage>
</organism>
<evidence type="ECO:0000256" key="1">
    <source>
        <dbReference type="SAM" id="SignalP"/>
    </source>
</evidence>
<dbReference type="OrthoDB" id="1118958at2"/>
<gene>
    <name evidence="2" type="ORF">SAMN02927937_00636</name>
</gene>
<feature type="chain" id="PRO_5011479704" description="DUF3575 domain-containing protein" evidence="1">
    <location>
        <begin position="19"/>
        <end position="243"/>
    </location>
</feature>
<reference evidence="2 3" key="1">
    <citation type="submission" date="2016-10" db="EMBL/GenBank/DDBJ databases">
        <authorList>
            <person name="de Groot N.N."/>
        </authorList>
    </citation>
    <scope>NUCLEOTIDE SEQUENCE [LARGE SCALE GENOMIC DNA]</scope>
    <source>
        <strain evidence="2 3">CGMCC 1.10825</strain>
    </source>
</reference>
<name>A0A1H6JNG1_9FLAO</name>
<evidence type="ECO:0000313" key="2">
    <source>
        <dbReference type="EMBL" id="SEH63981.1"/>
    </source>
</evidence>
<evidence type="ECO:0008006" key="4">
    <source>
        <dbReference type="Google" id="ProtNLM"/>
    </source>
</evidence>
<dbReference type="InterPro" id="IPR021958">
    <property type="entry name" value="DUF3575"/>
</dbReference>
<feature type="signal peptide" evidence="1">
    <location>
        <begin position="1"/>
        <end position="18"/>
    </location>
</feature>
<dbReference type="EMBL" id="FNXE01000005">
    <property type="protein sequence ID" value="SEH63981.1"/>
    <property type="molecule type" value="Genomic_DNA"/>
</dbReference>
<protein>
    <recommendedName>
        <fullName evidence="4">DUF3575 domain-containing protein</fullName>
    </recommendedName>
</protein>
<keyword evidence="3" id="KW-1185">Reference proteome</keyword>
<dbReference type="STRING" id="1159016.SAMN02927937_00636"/>
<proteinExistence type="predicted"/>
<dbReference type="RefSeq" id="WP_091096249.1">
    <property type="nucleotide sequence ID" value="NZ_FNXE01000005.1"/>
</dbReference>
<accession>A0A1H6JNG1</accession>
<dbReference type="Proteomes" id="UP000199634">
    <property type="component" value="Unassembled WGS sequence"/>
</dbReference>
<sequence length="243" mass="27459">MKKGMIVFFSCISYFANAQETAWHSESKNMVKWNVLGLTSSTISLQYERLIASKTSLAATINMMPKRSIPFFKTVEDIVKDKGAIDILKDVKMNAFSFTPEVRFYVGKEGMQGFYIAPFLRYDRFAVDILVDYIYNDQIEYVTINGNVDGFSGGLAFGTQWRLASQWYVDVTFVGASYGFASGELSGKRTLNAEEQAEIRKAINDFELPVVDYTYNVYDQGVDVKIKGPWANVKLAVAVGYRF</sequence>
<dbReference type="AlphaFoldDB" id="A0A1H6JNG1"/>